<keyword evidence="3" id="KW-1185">Reference proteome</keyword>
<feature type="compositionally biased region" description="Basic residues" evidence="1">
    <location>
        <begin position="179"/>
        <end position="193"/>
    </location>
</feature>
<gene>
    <name evidence="2" type="ORF">ALC57_08318</name>
</gene>
<feature type="region of interest" description="Disordered" evidence="1">
    <location>
        <begin position="168"/>
        <end position="196"/>
    </location>
</feature>
<proteinExistence type="predicted"/>
<evidence type="ECO:0000313" key="3">
    <source>
        <dbReference type="Proteomes" id="UP000078492"/>
    </source>
</evidence>
<feature type="compositionally biased region" description="Basic and acidic residues" evidence="1">
    <location>
        <begin position="168"/>
        <end position="178"/>
    </location>
</feature>
<evidence type="ECO:0000313" key="2">
    <source>
        <dbReference type="EMBL" id="KYN19345.1"/>
    </source>
</evidence>
<reference evidence="2 3" key="1">
    <citation type="submission" date="2015-09" db="EMBL/GenBank/DDBJ databases">
        <title>Trachymyrmex cornetzi WGS genome.</title>
        <authorList>
            <person name="Nygaard S."/>
            <person name="Hu H."/>
            <person name="Boomsma J."/>
            <person name="Zhang G."/>
        </authorList>
    </citation>
    <scope>NUCLEOTIDE SEQUENCE [LARGE SCALE GENOMIC DNA]</scope>
    <source>
        <strain evidence="2">Tcor2-1</strain>
        <tissue evidence="2">Whole body</tissue>
    </source>
</reference>
<dbReference type="EMBL" id="KQ979748">
    <property type="protein sequence ID" value="KYN19345.1"/>
    <property type="molecule type" value="Genomic_DNA"/>
</dbReference>
<organism evidence="2 3">
    <name type="scientific">Trachymyrmex cornetzi</name>
    <dbReference type="NCBI Taxonomy" id="471704"/>
    <lineage>
        <taxon>Eukaryota</taxon>
        <taxon>Metazoa</taxon>
        <taxon>Ecdysozoa</taxon>
        <taxon>Arthropoda</taxon>
        <taxon>Hexapoda</taxon>
        <taxon>Insecta</taxon>
        <taxon>Pterygota</taxon>
        <taxon>Neoptera</taxon>
        <taxon>Endopterygota</taxon>
        <taxon>Hymenoptera</taxon>
        <taxon>Apocrita</taxon>
        <taxon>Aculeata</taxon>
        <taxon>Formicoidea</taxon>
        <taxon>Formicidae</taxon>
        <taxon>Myrmicinae</taxon>
        <taxon>Trachymyrmex</taxon>
    </lineage>
</organism>
<dbReference type="Proteomes" id="UP000078492">
    <property type="component" value="Unassembled WGS sequence"/>
</dbReference>
<evidence type="ECO:0000256" key="1">
    <source>
        <dbReference type="SAM" id="MobiDB-lite"/>
    </source>
</evidence>
<protein>
    <submittedName>
        <fullName evidence="2">Uncharacterized protein</fullName>
    </submittedName>
</protein>
<feature type="non-terminal residue" evidence="2">
    <location>
        <position position="1"/>
    </location>
</feature>
<dbReference type="AlphaFoldDB" id="A0A151J712"/>
<accession>A0A151J712</accession>
<name>A0A151J712_9HYME</name>
<sequence>EMNNNIDIISIEGITMYMCKKCDEMSKRRYNMERHFTRFHETILPEKTCCTLQHILCNDLESSVQSPKVFGLSKPHITFATKSDFYKHKEKIHEQKYTKGRYQNFSKTKQDTHCITVFTKRDLYKRKKKNEKKKIHEKEEYAKGQNRKTSKIESSEVGTFFTTNNFYEEKKEEEENHNEKKKYTKGQNRKTSKTKSFEVEQRETLIDTQMEFSETQNNNKNLRLLYENLNAPKKQFLYKWQKNSSYQLHTKSRRAPLMNMENDTSRKTAMKRASRNKIKRLNFLNLDKENVKVYSITDHSNEGIYKGLNSIIF</sequence>